<dbReference type="Proteomes" id="UP000789342">
    <property type="component" value="Unassembled WGS sequence"/>
</dbReference>
<evidence type="ECO:0000256" key="1">
    <source>
        <dbReference type="SAM" id="MobiDB-lite"/>
    </source>
</evidence>
<accession>A0A9N8W9F7</accession>
<protein>
    <submittedName>
        <fullName evidence="2">11804_t:CDS:1</fullName>
    </submittedName>
</protein>
<evidence type="ECO:0000313" key="2">
    <source>
        <dbReference type="EMBL" id="CAG8482010.1"/>
    </source>
</evidence>
<reference evidence="2" key="1">
    <citation type="submission" date="2021-06" db="EMBL/GenBank/DDBJ databases">
        <authorList>
            <person name="Kallberg Y."/>
            <person name="Tangrot J."/>
            <person name="Rosling A."/>
        </authorList>
    </citation>
    <scope>NUCLEOTIDE SEQUENCE</scope>
    <source>
        <strain evidence="2">CL551</strain>
    </source>
</reference>
<organism evidence="2 3">
    <name type="scientific">Acaulospora morrowiae</name>
    <dbReference type="NCBI Taxonomy" id="94023"/>
    <lineage>
        <taxon>Eukaryota</taxon>
        <taxon>Fungi</taxon>
        <taxon>Fungi incertae sedis</taxon>
        <taxon>Mucoromycota</taxon>
        <taxon>Glomeromycotina</taxon>
        <taxon>Glomeromycetes</taxon>
        <taxon>Diversisporales</taxon>
        <taxon>Acaulosporaceae</taxon>
        <taxon>Acaulospora</taxon>
    </lineage>
</organism>
<feature type="non-terminal residue" evidence="2">
    <location>
        <position position="96"/>
    </location>
</feature>
<sequence length="96" mass="10463">LSEQAMESYMGSNQSGHKDNIKKIKTKQANVKETNKTDKRTAQTITSLNKATAIAKKYLSGKIDAESMARQPGTLVPRDTQPEDKHGKSIQTASSA</sequence>
<evidence type="ECO:0000313" key="3">
    <source>
        <dbReference type="Proteomes" id="UP000789342"/>
    </source>
</evidence>
<dbReference type="AlphaFoldDB" id="A0A9N8W9F7"/>
<dbReference type="EMBL" id="CAJVPV010000977">
    <property type="protein sequence ID" value="CAG8482010.1"/>
    <property type="molecule type" value="Genomic_DNA"/>
</dbReference>
<feature type="compositionally biased region" description="Polar residues" evidence="1">
    <location>
        <begin position="1"/>
        <end position="15"/>
    </location>
</feature>
<comment type="caution">
    <text evidence="2">The sequence shown here is derived from an EMBL/GenBank/DDBJ whole genome shotgun (WGS) entry which is preliminary data.</text>
</comment>
<gene>
    <name evidence="2" type="ORF">AMORRO_LOCUS2356</name>
</gene>
<feature type="region of interest" description="Disordered" evidence="1">
    <location>
        <begin position="1"/>
        <end position="42"/>
    </location>
</feature>
<name>A0A9N8W9F7_9GLOM</name>
<keyword evidence="3" id="KW-1185">Reference proteome</keyword>
<proteinExistence type="predicted"/>
<feature type="region of interest" description="Disordered" evidence="1">
    <location>
        <begin position="63"/>
        <end position="96"/>
    </location>
</feature>